<dbReference type="PROSITE" id="PS51099">
    <property type="entry name" value="PTS_EIIB_TYPE_2"/>
    <property type="match status" value="1"/>
</dbReference>
<evidence type="ECO:0000259" key="5">
    <source>
        <dbReference type="PROSITE" id="PS51094"/>
    </source>
</evidence>
<dbReference type="PROSITE" id="PS51094">
    <property type="entry name" value="PTS_EIIA_TYPE_2"/>
    <property type="match status" value="1"/>
</dbReference>
<evidence type="ECO:0000259" key="7">
    <source>
        <dbReference type="PROSITE" id="PS51372"/>
    </source>
</evidence>
<dbReference type="CDD" id="cd05568">
    <property type="entry name" value="PTS_IIB_bgl_like"/>
    <property type="match status" value="1"/>
</dbReference>
<evidence type="ECO:0000256" key="4">
    <source>
        <dbReference type="ARBA" id="ARBA00023163"/>
    </source>
</evidence>
<dbReference type="Pfam" id="PF08279">
    <property type="entry name" value="HTH_11"/>
    <property type="match status" value="1"/>
</dbReference>
<sequence length="693" mass="77881">MNVTKRQRQIIGMLFERATEMTVAEMAQRIQVSSRTVHRELMDIEKVLERFGITLVKKTGFGIRMVASSEQLERLQAELFRSTDDGLSEITPQERQTLILCSLLSQSEPIKLFALAHELQAAVQTIGSDLDELEEWVERNGLRLIRKRGYGIEIVGPEGSKRRAIANLVAESLDHSALFGNTLESGYDPVSTRLLALVGKERFIRLERALWQLEETYPTALPEAAYTELLIRLSIALARCSAGFYLPEPGTTATTADGLASPFRDRVLACLADELDLELPERERLALTSLFREWEGADRSGGVRPLYEGFRQLEFVTKLVQAVGDKLNVDFGEDRSLIEGLLEHMTPAMRRLSNGERIRNPLLPEIRASYGELFNGIRATVRQVGPKLPIPDEEVGYLTMHFGAALERYSRVVRKVRALLVCMGGIGSSKLLAIRINKELPQIELLAHISWFEAARVPEDDYDLIISTVDLPLPADQYFKSSPLLTAEEAEKLGQFIRNHAYKRADDRMGRAEPSGDSLNKLNGIVQYSKICVQLLDQFEVVKLSGISADGIVPLEELVDRLLEPIGRRLPAGAAEEISALLVRREEQGSQVVPDTGLALFHTRTDVVEEPVIVLFRFDGPIRWTREESAAVSHILLMVGPRTIDNRKLEVLSEISALLLEPDVIERLETGNEDAIKRMFSHKFERFLQERLA</sequence>
<gene>
    <name evidence="8" type="ORF">ACFQMJ_26145</name>
</gene>
<protein>
    <submittedName>
        <fullName evidence="8">BglG family transcription antiterminator</fullName>
    </submittedName>
</protein>
<comment type="caution">
    <text evidence="8">The sequence shown here is derived from an EMBL/GenBank/DDBJ whole genome shotgun (WGS) entry which is preliminary data.</text>
</comment>
<name>A0ABW2FIL2_9BACL</name>
<dbReference type="PROSITE" id="PS51372">
    <property type="entry name" value="PRD_2"/>
    <property type="match status" value="1"/>
</dbReference>
<dbReference type="InterPro" id="IPR036390">
    <property type="entry name" value="WH_DNA-bd_sf"/>
</dbReference>
<dbReference type="InterPro" id="IPR050661">
    <property type="entry name" value="BglG_antiterminators"/>
</dbReference>
<dbReference type="PANTHER" id="PTHR30185">
    <property type="entry name" value="CRYPTIC BETA-GLUCOSIDE BGL OPERON ANTITERMINATOR"/>
    <property type="match status" value="1"/>
</dbReference>
<dbReference type="Gene3D" id="3.40.50.2300">
    <property type="match status" value="1"/>
</dbReference>
<organism evidence="8 9">
    <name type="scientific">Cohnella cellulosilytica</name>
    <dbReference type="NCBI Taxonomy" id="986710"/>
    <lineage>
        <taxon>Bacteria</taxon>
        <taxon>Bacillati</taxon>
        <taxon>Bacillota</taxon>
        <taxon>Bacilli</taxon>
        <taxon>Bacillales</taxon>
        <taxon>Paenibacillaceae</taxon>
        <taxon>Cohnella</taxon>
    </lineage>
</organism>
<dbReference type="SUPFAM" id="SSF63520">
    <property type="entry name" value="PTS-regulatory domain, PRD"/>
    <property type="match status" value="1"/>
</dbReference>
<dbReference type="InterPro" id="IPR016152">
    <property type="entry name" value="PTrfase/Anion_transptr"/>
</dbReference>
<evidence type="ECO:0000256" key="2">
    <source>
        <dbReference type="ARBA" id="ARBA00022737"/>
    </source>
</evidence>
<dbReference type="PANTHER" id="PTHR30185:SF18">
    <property type="entry name" value="TRANSCRIPTIONAL REGULATOR MTLR"/>
    <property type="match status" value="1"/>
</dbReference>
<dbReference type="Proteomes" id="UP001596378">
    <property type="component" value="Unassembled WGS sequence"/>
</dbReference>
<feature type="domain" description="PRD" evidence="7">
    <location>
        <begin position="307"/>
        <end position="412"/>
    </location>
</feature>
<dbReference type="Pfam" id="PF00874">
    <property type="entry name" value="PRD"/>
    <property type="match status" value="1"/>
</dbReference>
<accession>A0ABW2FIL2</accession>
<dbReference type="InterPro" id="IPR036095">
    <property type="entry name" value="PTS_EIIB-like_sf"/>
</dbReference>
<dbReference type="SUPFAM" id="SSF55804">
    <property type="entry name" value="Phoshotransferase/anion transport protein"/>
    <property type="match status" value="1"/>
</dbReference>
<evidence type="ECO:0000313" key="8">
    <source>
        <dbReference type="EMBL" id="MFC7152034.1"/>
    </source>
</evidence>
<keyword evidence="1" id="KW-0808">Transferase</keyword>
<dbReference type="InterPro" id="IPR011608">
    <property type="entry name" value="PRD"/>
</dbReference>
<evidence type="ECO:0000259" key="6">
    <source>
        <dbReference type="PROSITE" id="PS51099"/>
    </source>
</evidence>
<keyword evidence="2" id="KW-0677">Repeat</keyword>
<evidence type="ECO:0000256" key="3">
    <source>
        <dbReference type="ARBA" id="ARBA00023015"/>
    </source>
</evidence>
<dbReference type="SUPFAM" id="SSF52794">
    <property type="entry name" value="PTS system IIB component-like"/>
    <property type="match status" value="1"/>
</dbReference>
<dbReference type="Gene3D" id="1.10.1790.10">
    <property type="entry name" value="PRD domain"/>
    <property type="match status" value="1"/>
</dbReference>
<dbReference type="RefSeq" id="WP_378048632.1">
    <property type="nucleotide sequence ID" value="NZ_JBHMDN010000017.1"/>
</dbReference>
<feature type="domain" description="PTS EIIA type-2" evidence="5">
    <location>
        <begin position="534"/>
        <end position="683"/>
    </location>
</feature>
<feature type="domain" description="PTS EIIB type-2" evidence="6">
    <location>
        <begin position="416"/>
        <end position="505"/>
    </location>
</feature>
<dbReference type="Gene3D" id="1.10.10.10">
    <property type="entry name" value="Winged helix-like DNA-binding domain superfamily/Winged helix DNA-binding domain"/>
    <property type="match status" value="1"/>
</dbReference>
<dbReference type="InterPro" id="IPR002178">
    <property type="entry name" value="PTS_EIIA_type-2_dom"/>
</dbReference>
<evidence type="ECO:0000256" key="1">
    <source>
        <dbReference type="ARBA" id="ARBA00022679"/>
    </source>
</evidence>
<reference evidence="9" key="1">
    <citation type="journal article" date="2019" name="Int. J. Syst. Evol. Microbiol.">
        <title>The Global Catalogue of Microorganisms (GCM) 10K type strain sequencing project: providing services to taxonomists for standard genome sequencing and annotation.</title>
        <authorList>
            <consortium name="The Broad Institute Genomics Platform"/>
            <consortium name="The Broad Institute Genome Sequencing Center for Infectious Disease"/>
            <person name="Wu L."/>
            <person name="Ma J."/>
        </authorList>
    </citation>
    <scope>NUCLEOTIDE SEQUENCE [LARGE SCALE GENOMIC DNA]</scope>
    <source>
        <strain evidence="9">KCTC 12907</strain>
    </source>
</reference>
<dbReference type="Pfam" id="PF00359">
    <property type="entry name" value="PTS_EIIA_2"/>
    <property type="match status" value="1"/>
</dbReference>
<dbReference type="Gene3D" id="3.40.930.10">
    <property type="entry name" value="Mannitol-specific EII, Chain A"/>
    <property type="match status" value="1"/>
</dbReference>
<keyword evidence="4" id="KW-0804">Transcription</keyword>
<dbReference type="InterPro" id="IPR036634">
    <property type="entry name" value="PRD_sf"/>
</dbReference>
<dbReference type="SUPFAM" id="SSF46785">
    <property type="entry name" value="Winged helix' DNA-binding domain"/>
    <property type="match status" value="1"/>
</dbReference>
<keyword evidence="9" id="KW-1185">Reference proteome</keyword>
<keyword evidence="3" id="KW-0805">Transcription regulation</keyword>
<dbReference type="InterPro" id="IPR013011">
    <property type="entry name" value="PTS_EIIB_2"/>
</dbReference>
<dbReference type="InterPro" id="IPR013196">
    <property type="entry name" value="HTH_11"/>
</dbReference>
<dbReference type="EMBL" id="JBHTAI010000020">
    <property type="protein sequence ID" value="MFC7152034.1"/>
    <property type="molecule type" value="Genomic_DNA"/>
</dbReference>
<dbReference type="InterPro" id="IPR036388">
    <property type="entry name" value="WH-like_DNA-bd_sf"/>
</dbReference>
<proteinExistence type="predicted"/>
<evidence type="ECO:0000313" key="9">
    <source>
        <dbReference type="Proteomes" id="UP001596378"/>
    </source>
</evidence>